<dbReference type="PROSITE" id="PS50943">
    <property type="entry name" value="HTH_CROC1"/>
    <property type="match status" value="1"/>
</dbReference>
<dbReference type="Gene3D" id="3.40.50.300">
    <property type="entry name" value="P-loop containing nucleotide triphosphate hydrolases"/>
    <property type="match status" value="1"/>
</dbReference>
<dbReference type="CDD" id="cd00093">
    <property type="entry name" value="HTH_XRE"/>
    <property type="match status" value="1"/>
</dbReference>
<organism evidence="2 3">
    <name type="scientific">Nonomuraea monospora</name>
    <dbReference type="NCBI Taxonomy" id="568818"/>
    <lineage>
        <taxon>Bacteria</taxon>
        <taxon>Bacillati</taxon>
        <taxon>Actinomycetota</taxon>
        <taxon>Actinomycetes</taxon>
        <taxon>Streptosporangiales</taxon>
        <taxon>Streptosporangiaceae</taxon>
        <taxon>Nonomuraea</taxon>
    </lineage>
</organism>
<dbReference type="PANTHER" id="PTHR47691">
    <property type="entry name" value="REGULATOR-RELATED"/>
    <property type="match status" value="1"/>
</dbReference>
<dbReference type="InterPro" id="IPR036388">
    <property type="entry name" value="WH-like_DNA-bd_sf"/>
</dbReference>
<comment type="caution">
    <text evidence="2">The sequence shown here is derived from an EMBL/GenBank/DDBJ whole genome shotgun (WGS) entry which is preliminary data.</text>
</comment>
<keyword evidence="3" id="KW-1185">Reference proteome</keyword>
<reference evidence="3" key="1">
    <citation type="journal article" date="2019" name="Int. J. Syst. Evol. Microbiol.">
        <title>The Global Catalogue of Microorganisms (GCM) 10K type strain sequencing project: providing services to taxonomists for standard genome sequencing and annotation.</title>
        <authorList>
            <consortium name="The Broad Institute Genomics Platform"/>
            <consortium name="The Broad Institute Genome Sequencing Center for Infectious Disease"/>
            <person name="Wu L."/>
            <person name="Ma J."/>
        </authorList>
    </citation>
    <scope>NUCLEOTIDE SEQUENCE [LARGE SCALE GENOMIC DNA]</scope>
    <source>
        <strain evidence="3">JCM 16114</strain>
    </source>
</reference>
<accession>A0ABP5PW13</accession>
<dbReference type="InterPro" id="IPR027417">
    <property type="entry name" value="P-loop_NTPase"/>
</dbReference>
<dbReference type="SUPFAM" id="SSF52540">
    <property type="entry name" value="P-loop containing nucleoside triphosphate hydrolases"/>
    <property type="match status" value="1"/>
</dbReference>
<gene>
    <name evidence="2" type="ORF">GCM10009850_113020</name>
</gene>
<dbReference type="SUPFAM" id="SSF48452">
    <property type="entry name" value="TPR-like"/>
    <property type="match status" value="2"/>
</dbReference>
<dbReference type="Gene3D" id="1.10.260.40">
    <property type="entry name" value="lambda repressor-like DNA-binding domains"/>
    <property type="match status" value="1"/>
</dbReference>
<dbReference type="RefSeq" id="WP_344494888.1">
    <property type="nucleotide sequence ID" value="NZ_BAAAQX010000055.1"/>
</dbReference>
<proteinExistence type="predicted"/>
<dbReference type="Gene3D" id="1.25.40.10">
    <property type="entry name" value="Tetratricopeptide repeat domain"/>
    <property type="match status" value="1"/>
</dbReference>
<dbReference type="PANTHER" id="PTHR47691:SF3">
    <property type="entry name" value="HTH-TYPE TRANSCRIPTIONAL REGULATOR RV0890C-RELATED"/>
    <property type="match status" value="1"/>
</dbReference>
<evidence type="ECO:0000313" key="3">
    <source>
        <dbReference type="Proteomes" id="UP001499843"/>
    </source>
</evidence>
<evidence type="ECO:0000259" key="1">
    <source>
        <dbReference type="PROSITE" id="PS50943"/>
    </source>
</evidence>
<dbReference type="EMBL" id="BAAAQX010000055">
    <property type="protein sequence ID" value="GAA2215834.1"/>
    <property type="molecule type" value="Genomic_DNA"/>
</dbReference>
<dbReference type="InterPro" id="IPR001387">
    <property type="entry name" value="Cro/C1-type_HTH"/>
</dbReference>
<feature type="domain" description="HTH cro/C1-type" evidence="1">
    <location>
        <begin position="11"/>
        <end position="66"/>
    </location>
</feature>
<dbReference type="Gene3D" id="1.10.10.10">
    <property type="entry name" value="Winged helix-like DNA-binding domain superfamily/Winged helix DNA-binding domain"/>
    <property type="match status" value="1"/>
</dbReference>
<name>A0ABP5PW13_9ACTN</name>
<dbReference type="SUPFAM" id="SSF47413">
    <property type="entry name" value="lambda repressor-like DNA-binding domains"/>
    <property type="match status" value="1"/>
</dbReference>
<dbReference type="PRINTS" id="PR00364">
    <property type="entry name" value="DISEASERSIST"/>
</dbReference>
<dbReference type="InterPro" id="IPR011990">
    <property type="entry name" value="TPR-like_helical_dom_sf"/>
</dbReference>
<sequence>MSEESAFGVLLRDFRRAAELTIEQLSHASGVSVRAIGDMERGVSRGPQRRTVAALAEVLRLSPEEHDSLLAAARAGRPRPAAAGGACALPRGIGDFTGRAHELGLMRELAIRHSGGEGPAVTATIWGPAGMGKTALAVHAADRLTELFPDGQFFLDLRGLDPAPLASGNGLARLLKALGVAERRIPADEQERAGHYRDLLRERRCLIVLDNAASETQVRPLLPGGGPSMTLITSRRPLAGLEGVHPFPLSQLTEAEAAGLLQAIMGEARTTAEPDAVEELARLCGHLPLAMRIAGNRLLSRPGWTIKQLTGRLDDEERRLDALAAGDLHVAAAFALSYEQLSPTARQTFRWLALAAGPDFGAPLAAVLARLDLYDAEDALEELVELGLLSSPYAGRYRFHDLVRLFARARLSEEEPPAGRQEGLRRMNHWLLEVATVAGRWFEPGYGAPEAGWSSLVRLDSKEEAVGWLEAESAAWLAALKWAAAEGEHARVVEVAESMHWFSDRWTHWGHWQEVFELSRRAAQALKEPGLEATHANYLSWALSTCEGRHEEGIRAALEALEVATKAGDVRQQGWALNYAAWAAKTLPDFERGAGYASRAATLFQQAGDMDGYPQAMGIWGECLHRLGRLDEALSQHLKLIATLRDPAYGGSPDVTEFSLGLTLGRVAMVLGELRRWREAVDHLREALTLLRKHRLLVGIRNTALELGRALVQLDAQLGGGAHRAEARAAFQEAVTLSETVGDDEGLLVARQELAALDA</sequence>
<dbReference type="InterPro" id="IPR010982">
    <property type="entry name" value="Lambda_DNA-bd_dom_sf"/>
</dbReference>
<dbReference type="Pfam" id="PF13560">
    <property type="entry name" value="HTH_31"/>
    <property type="match status" value="1"/>
</dbReference>
<dbReference type="SMART" id="SM00530">
    <property type="entry name" value="HTH_XRE"/>
    <property type="match status" value="1"/>
</dbReference>
<evidence type="ECO:0000313" key="2">
    <source>
        <dbReference type="EMBL" id="GAA2215834.1"/>
    </source>
</evidence>
<protein>
    <recommendedName>
        <fullName evidence="1">HTH cro/C1-type domain-containing protein</fullName>
    </recommendedName>
</protein>
<dbReference type="Proteomes" id="UP001499843">
    <property type="component" value="Unassembled WGS sequence"/>
</dbReference>